<dbReference type="EMBL" id="JQ340774">
    <property type="protein sequence ID" value="AFB84068.1"/>
    <property type="molecule type" value="Genomic_DNA"/>
</dbReference>
<dbReference type="RefSeq" id="YP_007007056.1">
    <property type="nucleotide sequence ID" value="NC_019524.2"/>
</dbReference>
<protein>
    <submittedName>
        <fullName evidence="1">Uncharacterized protein</fullName>
    </submittedName>
</protein>
<sequence length="247" mass="27579">MKPLAPFVKFDQSLIGKMPIYIFPLPNGPRCYATCDGISVTMHLQMLPKDADIQGFLPDIEAALLELYTAMFNEPNPKYTTNGKQTSFPELTFDMILYDANTDAKNDGSSKNLAKHLNDFWDLGAPAPAGSTTALILCPILTSELESGGTRTDIWWQRAWLCRGLARIGMINPYAKPKPILRHLTIAPRNWDSPTGGVGTNQPDMSWAMIYNCFNRAFKGALIVDVWQGYKTRGDAFRVLLEEDVEI</sequence>
<evidence type="ECO:0000313" key="1">
    <source>
        <dbReference type="EMBL" id="AFB84068.1"/>
    </source>
</evidence>
<organism evidence="1 2">
    <name type="scientific">Hafnia phage Enc34</name>
    <dbReference type="NCBI Taxonomy" id="1150990"/>
    <lineage>
        <taxon>Viruses</taxon>
        <taxon>Duplodnaviria</taxon>
        <taxon>Heunggongvirae</taxon>
        <taxon>Uroviricota</taxon>
        <taxon>Caudoviricetes</taxon>
        <taxon>Casjensviridae</taxon>
        <taxon>Enchivirus</taxon>
        <taxon>Enchivirus Enc34</taxon>
    </lineage>
</organism>
<dbReference type="GeneID" id="14014049"/>
<dbReference type="OrthoDB" id="6046at10239"/>
<dbReference type="Proteomes" id="UP000008024">
    <property type="component" value="Segment"/>
</dbReference>
<dbReference type="KEGG" id="vg:14014049"/>
<name>H6WYL3_9CAUD</name>
<proteinExistence type="predicted"/>
<reference evidence="1 2" key="1">
    <citation type="journal article" date="2012" name="J. Virol.">
        <title>Complete Genome Sequence of the Enterobacter cancerogenus Bacteriophage Enc34.</title>
        <authorList>
            <person name="Kazaks A."/>
            <person name="Dislers A."/>
            <person name="Lipowsky G."/>
            <person name="Nikolajeva V."/>
            <person name="Tars K."/>
        </authorList>
    </citation>
    <scope>NUCLEOTIDE SEQUENCE [LARGE SCALE GENOMIC DNA]</scope>
</reference>
<keyword evidence="2" id="KW-1185">Reference proteome</keyword>
<accession>H6WYL3</accession>
<evidence type="ECO:0000313" key="2">
    <source>
        <dbReference type="Proteomes" id="UP000008024"/>
    </source>
</evidence>